<evidence type="ECO:0000259" key="4">
    <source>
        <dbReference type="Pfam" id="PF01757"/>
    </source>
</evidence>
<feature type="transmembrane region" description="Helical" evidence="3">
    <location>
        <begin position="225"/>
        <end position="242"/>
    </location>
</feature>
<dbReference type="RefSeq" id="WP_187434229.1">
    <property type="nucleotide sequence ID" value="NZ_VNHS01000005.1"/>
</dbReference>
<keyword evidence="3" id="KW-0812">Transmembrane</keyword>
<feature type="transmembrane region" description="Helical" evidence="3">
    <location>
        <begin position="57"/>
        <end position="78"/>
    </location>
</feature>
<dbReference type="GO" id="GO:0000271">
    <property type="term" value="P:polysaccharide biosynthetic process"/>
    <property type="evidence" value="ECO:0007669"/>
    <property type="project" value="TreeGrafter"/>
</dbReference>
<feature type="transmembrane region" description="Helical" evidence="3">
    <location>
        <begin position="12"/>
        <end position="28"/>
    </location>
</feature>
<reference evidence="5 6" key="1">
    <citation type="submission" date="2019-07" db="EMBL/GenBank/DDBJ databases">
        <title>Genomic Encyclopedia of Type Strains, Phase III (KMG-III): the genomes of soil and plant-associated and newly described type strains.</title>
        <authorList>
            <person name="Whitman W."/>
        </authorList>
    </citation>
    <scope>NUCLEOTIDE SEQUENCE [LARGE SCALE GENOMIC DNA]</scope>
    <source>
        <strain evidence="5 6">BL24</strain>
    </source>
</reference>
<organism evidence="5 6">
    <name type="scientific">Paenibacillus methanolicus</name>
    <dbReference type="NCBI Taxonomy" id="582686"/>
    <lineage>
        <taxon>Bacteria</taxon>
        <taxon>Bacillati</taxon>
        <taxon>Bacillota</taxon>
        <taxon>Bacilli</taxon>
        <taxon>Bacillales</taxon>
        <taxon>Paenibacillaceae</taxon>
        <taxon>Paenibacillus</taxon>
    </lineage>
</organism>
<feature type="transmembrane region" description="Helical" evidence="3">
    <location>
        <begin position="193"/>
        <end position="213"/>
    </location>
</feature>
<dbReference type="Proteomes" id="UP000323257">
    <property type="component" value="Unassembled WGS sequence"/>
</dbReference>
<feature type="domain" description="Acyltransferase 3" evidence="4">
    <location>
        <begin position="9"/>
        <end position="327"/>
    </location>
</feature>
<gene>
    <name evidence="5" type="ORF">BCM02_105238</name>
</gene>
<feature type="transmembrane region" description="Helical" evidence="3">
    <location>
        <begin position="99"/>
        <end position="121"/>
    </location>
</feature>
<comment type="caution">
    <text evidence="5">The sequence shown here is derived from an EMBL/GenBank/DDBJ whole genome shotgun (WGS) entry which is preliminary data.</text>
</comment>
<dbReference type="Pfam" id="PF01757">
    <property type="entry name" value="Acyl_transf_3"/>
    <property type="match status" value="1"/>
</dbReference>
<dbReference type="AlphaFoldDB" id="A0A5S5C5T2"/>
<feature type="transmembrane region" description="Helical" evidence="3">
    <location>
        <begin position="168"/>
        <end position="187"/>
    </location>
</feature>
<dbReference type="GO" id="GO:0016020">
    <property type="term" value="C:membrane"/>
    <property type="evidence" value="ECO:0007669"/>
    <property type="project" value="TreeGrafter"/>
</dbReference>
<comment type="subcellular location">
    <subcellularLocation>
        <location evidence="1">Membrane</location>
    </subcellularLocation>
</comment>
<feature type="transmembrane region" description="Helical" evidence="3">
    <location>
        <begin position="248"/>
        <end position="266"/>
    </location>
</feature>
<proteinExistence type="inferred from homology"/>
<dbReference type="PANTHER" id="PTHR23028">
    <property type="entry name" value="ACETYLTRANSFERASE"/>
    <property type="match status" value="1"/>
</dbReference>
<feature type="transmembrane region" description="Helical" evidence="3">
    <location>
        <begin position="310"/>
        <end position="334"/>
    </location>
</feature>
<evidence type="ECO:0000256" key="2">
    <source>
        <dbReference type="ARBA" id="ARBA00007400"/>
    </source>
</evidence>
<evidence type="ECO:0000313" key="6">
    <source>
        <dbReference type="Proteomes" id="UP000323257"/>
    </source>
</evidence>
<dbReference type="GO" id="GO:0016747">
    <property type="term" value="F:acyltransferase activity, transferring groups other than amino-acyl groups"/>
    <property type="evidence" value="ECO:0007669"/>
    <property type="project" value="InterPro"/>
</dbReference>
<keyword evidence="3" id="KW-1133">Transmembrane helix</keyword>
<dbReference type="EMBL" id="VNHS01000005">
    <property type="protein sequence ID" value="TYP74694.1"/>
    <property type="molecule type" value="Genomic_DNA"/>
</dbReference>
<evidence type="ECO:0000256" key="3">
    <source>
        <dbReference type="SAM" id="Phobius"/>
    </source>
</evidence>
<dbReference type="InterPro" id="IPR050879">
    <property type="entry name" value="Acyltransferase_3"/>
</dbReference>
<dbReference type="InterPro" id="IPR002656">
    <property type="entry name" value="Acyl_transf_3_dom"/>
</dbReference>
<dbReference type="PANTHER" id="PTHR23028:SF53">
    <property type="entry name" value="ACYL_TRANSF_3 DOMAIN-CONTAINING PROTEIN"/>
    <property type="match status" value="1"/>
</dbReference>
<feature type="transmembrane region" description="Helical" evidence="3">
    <location>
        <begin position="141"/>
        <end position="161"/>
    </location>
</feature>
<comment type="similarity">
    <text evidence="2">Belongs to the acyltransferase 3 family.</text>
</comment>
<evidence type="ECO:0000313" key="5">
    <source>
        <dbReference type="EMBL" id="TYP74694.1"/>
    </source>
</evidence>
<protein>
    <submittedName>
        <fullName evidence="5">Peptidoglycan/LPS O-acetylase OafA/YrhL</fullName>
    </submittedName>
</protein>
<keyword evidence="3" id="KW-0472">Membrane</keyword>
<feature type="transmembrane region" description="Helical" evidence="3">
    <location>
        <begin position="278"/>
        <end position="298"/>
    </location>
</feature>
<accession>A0A5S5C5T2</accession>
<name>A0A5S5C5T2_9BACL</name>
<keyword evidence="6" id="KW-1185">Reference proteome</keyword>
<evidence type="ECO:0000256" key="1">
    <source>
        <dbReference type="ARBA" id="ARBA00004370"/>
    </source>
</evidence>
<sequence>MNSDRLRLSWIDAIRGYAAIAVVIYHLWEINSRFLHFEAGTTLQRVLEFFIRDGLDIGKIGVVMFFAVSGFVIPYSLLKTKEFNLLKFVSSRFFRLYPLYWLSIILALVVMGTKFGGFQIAANATMFQSFIGVEDMLGVYWTLQIELIFYILCALYFLLGIIQKSKSILLNMYFWLIASLMLAAARYVTEINLPVALTLALSVMFFGMAWRKLKQNEGTIQVRSVYIWMASFALFMFPISYLAYADEWLQYAMSYIVALVIFLAFSKASQKEFKISSYFGKISYSVYLLHPVIALPMFNAIMKTAWGQSLGLYGVIILCLVAVVIASSITFRFIEQPCVDYGRKVTNKLIDQFTRRRKRGIKTDPSEAPSTII</sequence>